<dbReference type="Proteomes" id="UP000327157">
    <property type="component" value="Chromosome 3"/>
</dbReference>
<accession>A0A5N5GP63</accession>
<dbReference type="Pfam" id="PF16201">
    <property type="entry name" value="NopRA1"/>
    <property type="match status" value="1"/>
</dbReference>
<evidence type="ECO:0000259" key="1">
    <source>
        <dbReference type="Pfam" id="PF11707"/>
    </source>
</evidence>
<dbReference type="InterPro" id="IPR032436">
    <property type="entry name" value="URB1_C"/>
</dbReference>
<dbReference type="InterPro" id="IPR021714">
    <property type="entry name" value="URB1_N"/>
</dbReference>
<dbReference type="GO" id="GO:0000466">
    <property type="term" value="P:maturation of 5.8S rRNA from tricistronic rRNA transcript (SSU-rRNA, 5.8S rRNA, LSU-rRNA)"/>
    <property type="evidence" value="ECO:0007669"/>
    <property type="project" value="TreeGrafter"/>
</dbReference>
<proteinExistence type="predicted"/>
<gene>
    <name evidence="3" type="ORF">D8674_022249</name>
</gene>
<dbReference type="InterPro" id="IPR039844">
    <property type="entry name" value="URB1"/>
</dbReference>
<dbReference type="PANTHER" id="PTHR13500:SF0">
    <property type="entry name" value="NUCLEOLAR PRE-RIBOSOMAL-ASSOCIATED PROTEIN 1"/>
    <property type="match status" value="1"/>
</dbReference>
<protein>
    <recommendedName>
        <fullName evidence="5">Nucleolar pre-ribosomal-associated protein 1 N-terminal domain-containing protein</fullName>
    </recommendedName>
</protein>
<evidence type="ECO:0000313" key="4">
    <source>
        <dbReference type="Proteomes" id="UP000327157"/>
    </source>
</evidence>
<dbReference type="OrthoDB" id="72892at2759"/>
<evidence type="ECO:0008006" key="5">
    <source>
        <dbReference type="Google" id="ProtNLM"/>
    </source>
</evidence>
<dbReference type="PANTHER" id="PTHR13500">
    <property type="entry name" value="NUCLEOLAR PRERIBOSOMAL-ASSOCIATED PROTEIN 1"/>
    <property type="match status" value="1"/>
</dbReference>
<evidence type="ECO:0000259" key="2">
    <source>
        <dbReference type="Pfam" id="PF16201"/>
    </source>
</evidence>
<dbReference type="EMBL" id="SMOL01000402">
    <property type="protein sequence ID" value="KAB2615661.1"/>
    <property type="molecule type" value="Genomic_DNA"/>
</dbReference>
<reference evidence="3 4" key="3">
    <citation type="submission" date="2019-11" db="EMBL/GenBank/DDBJ databases">
        <title>A de novo genome assembly of a pear dwarfing rootstock.</title>
        <authorList>
            <person name="Wang F."/>
            <person name="Wang J."/>
            <person name="Li S."/>
            <person name="Zhang Y."/>
            <person name="Fang M."/>
            <person name="Ma L."/>
            <person name="Zhao Y."/>
            <person name="Jiang S."/>
        </authorList>
    </citation>
    <scope>NUCLEOTIDE SEQUENCE [LARGE SCALE GENOMIC DNA]</scope>
    <source>
        <strain evidence="3">S2</strain>
        <tissue evidence="3">Leaf</tissue>
    </source>
</reference>
<dbReference type="GO" id="GO:0000463">
    <property type="term" value="P:maturation of LSU-rRNA from tricistronic rRNA transcript (SSU-rRNA, 5.8S rRNA, LSU-rRNA)"/>
    <property type="evidence" value="ECO:0007669"/>
    <property type="project" value="TreeGrafter"/>
</dbReference>
<feature type="domain" description="URB1 N-terminal" evidence="1">
    <location>
        <begin position="76"/>
        <end position="378"/>
    </location>
</feature>
<dbReference type="GO" id="GO:0005730">
    <property type="term" value="C:nucleolus"/>
    <property type="evidence" value="ECO:0007669"/>
    <property type="project" value="TreeGrafter"/>
</dbReference>
<evidence type="ECO:0000313" key="3">
    <source>
        <dbReference type="EMBL" id="KAB2615661.1"/>
    </source>
</evidence>
<comment type="caution">
    <text evidence="3">The sequence shown here is derived from an EMBL/GenBank/DDBJ whole genome shotgun (WGS) entry which is preliminary data.</text>
</comment>
<dbReference type="Pfam" id="PF11707">
    <property type="entry name" value="Npa1"/>
    <property type="match status" value="1"/>
</dbReference>
<organism evidence="3 4">
    <name type="scientific">Pyrus ussuriensis x Pyrus communis</name>
    <dbReference type="NCBI Taxonomy" id="2448454"/>
    <lineage>
        <taxon>Eukaryota</taxon>
        <taxon>Viridiplantae</taxon>
        <taxon>Streptophyta</taxon>
        <taxon>Embryophyta</taxon>
        <taxon>Tracheophyta</taxon>
        <taxon>Spermatophyta</taxon>
        <taxon>Magnoliopsida</taxon>
        <taxon>eudicotyledons</taxon>
        <taxon>Gunneridae</taxon>
        <taxon>Pentapetalae</taxon>
        <taxon>rosids</taxon>
        <taxon>fabids</taxon>
        <taxon>Rosales</taxon>
        <taxon>Rosaceae</taxon>
        <taxon>Amygdaloideae</taxon>
        <taxon>Maleae</taxon>
        <taxon>Pyrus</taxon>
    </lineage>
</organism>
<reference evidence="4" key="2">
    <citation type="submission" date="2019-10" db="EMBL/GenBank/DDBJ databases">
        <title>A de novo genome assembly of a pear dwarfing rootstock.</title>
        <authorList>
            <person name="Wang F."/>
            <person name="Wang J."/>
            <person name="Li S."/>
            <person name="Zhang Y."/>
            <person name="Fang M."/>
            <person name="Ma L."/>
            <person name="Zhao Y."/>
            <person name="Jiang S."/>
        </authorList>
    </citation>
    <scope>NUCLEOTIDE SEQUENCE [LARGE SCALE GENOMIC DNA]</scope>
</reference>
<feature type="domain" description="URB1 C-terminal" evidence="2">
    <location>
        <begin position="2055"/>
        <end position="2245"/>
    </location>
</feature>
<reference evidence="3 4" key="1">
    <citation type="submission" date="2019-09" db="EMBL/GenBank/DDBJ databases">
        <authorList>
            <person name="Ou C."/>
        </authorList>
    </citation>
    <scope>NUCLEOTIDE SEQUENCE [LARGE SCALE GENOMIC DNA]</scope>
    <source>
        <strain evidence="3">S2</strain>
        <tissue evidence="3">Leaf</tissue>
    </source>
</reference>
<sequence>MEGRSASENQAMLFEEMPKPTIKVTHEAKLKELLHNLNSVEIKLCSHATKEFIKLLKGDNGGDLLRYYVKNSGKCAELLSAWKLRRGKPGMFCVFKLIAAVLSHPDGMYMPNDVERMGISRALDKFARSIIEEQLQDVYKELNSKEAKRQKAALLLLASIVRRGSGLASEVAKNFDFKLQGFFKMGEFKKKQGEKRMKLSLRKSFVGFAMSFLEVGTPGLLRSVIRQKEMYSGVLRGIGNDDDETVIYVLSTLRDRILVEESSVSPSLRSVLFGSVTLEQLINVCARENGGPSAELAYNVLVMVCTNPSNGLMSDLKKRLKGNSKRLVDLMKKLKATEIGYHRDLLLAIVSGRPSIGATYMEEFPYNLEDYSSPNWFSVVILAANLVSSVRSGHAFGINDSQSHNPAMFDNVDVQDIIKCLYPHSFSRSAINKGLLHSDFLVKHGSLRLLLEALKLLDSFHGVLNHRDQSYSDNEKVYALESFKQEFQNEVRNLLPDHQVMLTLLSSLSSHSKSQQLSLKRTAELEQFPEHSPKRLKRMKTDVGNKDSDIVVGGLNFDPDVASPKNSERVAGASTADALDNEKDAINVMAEIWGLDLQSTHINTLKDAEMYFYCRLLDALKTYLRIMPTGLEGSFEFFMNLLSSPLASETDLQCSLLSLLTEYIGLSAKSRTPIRTPPLMYKHLLTFMNLLVFSQVSDIRDQAYHLAQAAMLSTGAFDRNQHEIASWFLFLPGFGRRKSSVEVLEVEVLQSLCRVVISFLCDAVSTTGNGLFKYWDIVKRYTCPLEICKGDCDSSHLFSILTLFLFSFGEGGWCGGSLILYFPSELLNDVIPRFSPLSICVLQKCLRLLDSGSGTFTMPEKSVISTYVCSTLKYLLQTQVDARLLSSMICSVLVERLGDCSVADNARDKICAWRPLKNLLLFSQSISDQKTCGIISIHNKAMTADSSLAITLEEVKRFENSRDAGDIARITKAFSFSIISTSLEGILEKFPSFMTAWKYLLAVPVSLLSSIFFLEQTLLASVSKLWPDIFIPGLEKALSSIYCRGRQDDACGCLDPVSYARGMICNQDLDTNEAASAAFSFYLEKAPFHVLFPAIMSIDGHSSSDLSKIQDLLVAKLSECSIDCHLISHLRLVLFWLYQIRSSQRVGHLVNFQQLLEICLVLVEKLLSQLLVLNTDSDSSENYSVLLSSQDVQEVAEIIICHPAMLTLLSCPLGCSEDLPKSSLADNVNALISLSRQSIHRLDCHAFDILVKTCDYLFTLCNDGQFTAEVEIGAGKQFVKAFNILQRNLFHEVRGKFDQCIGTKDFTPFVPTFYALHVLIRFISPFELLELVHWMFSRTDMDDIEKSAISFGSCIAGGAFRNLSSFLQQPNTKRKSYDIFWKMEENKVNSDIIEEIYLKICKFSLHFKTEFVDLCLLEAINAVCRQKYMQQCNLHPLHIILSRVIATTPVEIISHCICRTSKMKARLLSLLTDMSSLHLSTFGHLFLGFVNKDRDFQHEDNVMEEPCVSALSDEDCIMLLPAALSYLNSVSLKFGRLSYEHFRCIPTFYSRIILNGFLQWKSFVSRDVFQEEFGEFLPSSTQELLSLIDDSLLGKTICMLRYHFSLNENTMKMKNRFKLFNSVFPPSVSQDELIGCDIGGLASQSLNESLNLVNKFFAKISFGKVLLFPKGSRSNEAGSDMKDNPLDIASKKLDSSRMQFMNILVGIWQWIVKRVPSVADSSQKETSTGTSLWRCFEALILMNILELTGEMSDGLIKLQSIPFLEQLMKPALLYRFEDPTTLKSIRDLLSVLSEGKFSRVPYLQLLLAHSQFEPTVRSDYRSSDGFSFGAFSRPMPGILRSLVVPSANQSVIDHKCNMETADLYARQLEVVKLLRMLFPIKEHQHSFDFGKDICINLKELHLLLLSSYGATLSEIDVEIYNLIRTIECLDGSKPANVAGMDHLWGSAVLKIEKERTLERNMSDDVLTILKRENLVVDPKICASTVLYFPYDRVASEELLCLNKFQTDNFDDGRLLHSPDAEYIQRYNPIFILRFSIHSLAEGYFEPLEFAGLGLLAIAFMSMSSPDDRIRRLGYDTLGRFKNTLERCQKRKGVKHIQLLLTYVQNAIEEPWQRIPSVNSIFAAETSLILLDPSHEHYAALTMLLMRSSRLNVKNILFFSNFFWSSSINFKAERLWILRLVYAGLNFDEDAQIYMNNSVLEALMSFYVSPISEDESKELILQVVKKAVKLHKMARHLVEKCGLFSWLSSVLSVLGEWHFRDGKSLVLLQLGVVSEVVNDVISLRKINEWLQQYALEQLMELASHLFKFLVSDMTLIKDNVAAVNPILGTIILTLKMSQKRRIYQPHFAVKICDNARSCGTVELALKAILMSAPPADIFCLSREKISSFIVWAVSAALEADSAKMLQPKESHLCLISIPEEELYENSLISKLLRWLTASVILGKLDWKSNDLDPEVSKSLNLKTLQTLMELVEKILASAILFLQQLAGTNYQMLPSVAAALSLLLYDGSVFTGFLCKNGSVVKSLWSKIGCPAEANLSWRWAFYQPWKDLTQGQTGSQKMEELHACHSLLDIVSNVLGKRPSELLVSSTYDVDRFGAFEWERSFIQTE</sequence>
<keyword evidence="4" id="KW-1185">Reference proteome</keyword>
<name>A0A5N5GP63_9ROSA</name>